<dbReference type="Gene3D" id="4.10.520.10">
    <property type="entry name" value="IHF-like DNA-binding proteins"/>
    <property type="match status" value="1"/>
</dbReference>
<proteinExistence type="inferred from homology"/>
<dbReference type="Proteomes" id="UP000008957">
    <property type="component" value="Chromosome"/>
</dbReference>
<sequence>MTKAELIDAIAEKLLLKKKDVVPVVEEVFASIEGALSRGEKCTFVGFGVFEVKERAAREGRNPQDPTKVVKIPAKKVPVFRPGKDLKEKVLAIKGKKKAK</sequence>
<comment type="similarity">
    <text evidence="3">Belongs to the bacterial histone-like protein family.</text>
</comment>
<evidence type="ECO:0000256" key="1">
    <source>
        <dbReference type="ARBA" id="ARBA00023067"/>
    </source>
</evidence>
<evidence type="ECO:0000313" key="4">
    <source>
        <dbReference type="EMBL" id="CBL28783.1"/>
    </source>
</evidence>
<reference evidence="5" key="1">
    <citation type="submission" date="2010-03" db="EMBL/GenBank/DDBJ databases">
        <title>The genome sequence of Synergistetes sp. SGP1.</title>
        <authorList>
            <consortium name="metaHIT consortium -- http://www.metahit.eu/"/>
            <person name="Pajon A."/>
            <person name="Turner K."/>
            <person name="Parkhill J."/>
            <person name="Wade W."/>
            <person name="Vartoukian S."/>
        </authorList>
    </citation>
    <scope>NUCLEOTIDE SEQUENCE [LARGE SCALE GENOMIC DNA]</scope>
    <source>
        <strain evidence="5">SGP1</strain>
    </source>
</reference>
<evidence type="ECO:0000256" key="3">
    <source>
        <dbReference type="RuleBase" id="RU003939"/>
    </source>
</evidence>
<protein>
    <submittedName>
        <fullName evidence="4">Bacterial nucleoid protein Hbs</fullName>
    </submittedName>
</protein>
<dbReference type="InterPro" id="IPR010992">
    <property type="entry name" value="IHF-like_DNA-bd_dom_sf"/>
</dbReference>
<dbReference type="GO" id="GO:0030527">
    <property type="term" value="F:structural constituent of chromatin"/>
    <property type="evidence" value="ECO:0007669"/>
    <property type="project" value="InterPro"/>
</dbReference>
<keyword evidence="2" id="KW-0238">DNA-binding</keyword>
<dbReference type="PANTHER" id="PTHR33175:SF3">
    <property type="entry name" value="DNA-BINDING PROTEIN HU-BETA"/>
    <property type="match status" value="1"/>
</dbReference>
<gene>
    <name evidence="4" type="ORF">SY1_19560</name>
</gene>
<dbReference type="RefSeq" id="WP_015556930.1">
    <property type="nucleotide sequence ID" value="NC_021038.1"/>
</dbReference>
<dbReference type="PANTHER" id="PTHR33175">
    <property type="entry name" value="DNA-BINDING PROTEIN HU"/>
    <property type="match status" value="1"/>
</dbReference>
<dbReference type="SMART" id="SM00411">
    <property type="entry name" value="BHL"/>
    <property type="match status" value="1"/>
</dbReference>
<dbReference type="GO" id="GO:0005829">
    <property type="term" value="C:cytosol"/>
    <property type="evidence" value="ECO:0007669"/>
    <property type="project" value="TreeGrafter"/>
</dbReference>
<dbReference type="KEGG" id="sbr:SY1_19560"/>
<dbReference type="AlphaFoldDB" id="A0AB94IY73"/>
<dbReference type="Pfam" id="PF00216">
    <property type="entry name" value="Bac_DNA_binding"/>
    <property type="match status" value="1"/>
</dbReference>
<reference evidence="4 5" key="2">
    <citation type="submission" date="2010-03" db="EMBL/GenBank/DDBJ databases">
        <authorList>
            <person name="Pajon A."/>
        </authorList>
    </citation>
    <scope>NUCLEOTIDE SEQUENCE [LARGE SCALE GENOMIC DNA]</scope>
    <source>
        <strain evidence="4 5">SGP1</strain>
    </source>
</reference>
<dbReference type="GO" id="GO:0003677">
    <property type="term" value="F:DNA binding"/>
    <property type="evidence" value="ECO:0007669"/>
    <property type="project" value="UniProtKB-KW"/>
</dbReference>
<keyword evidence="5" id="KW-1185">Reference proteome</keyword>
<accession>A0AB94IY73</accession>
<evidence type="ECO:0000256" key="2">
    <source>
        <dbReference type="ARBA" id="ARBA00023125"/>
    </source>
</evidence>
<dbReference type="EMBL" id="FP929056">
    <property type="protein sequence ID" value="CBL28783.1"/>
    <property type="molecule type" value="Genomic_DNA"/>
</dbReference>
<dbReference type="GO" id="GO:0030261">
    <property type="term" value="P:chromosome condensation"/>
    <property type="evidence" value="ECO:0007669"/>
    <property type="project" value="UniProtKB-KW"/>
</dbReference>
<dbReference type="InterPro" id="IPR000119">
    <property type="entry name" value="Hist_DNA-bd"/>
</dbReference>
<organism evidence="4 5">
    <name type="scientific">Fretibacterium fastidiosum</name>
    <dbReference type="NCBI Taxonomy" id="651822"/>
    <lineage>
        <taxon>Bacteria</taxon>
        <taxon>Thermotogati</taxon>
        <taxon>Synergistota</taxon>
        <taxon>Synergistia</taxon>
        <taxon>Synergistales</taxon>
        <taxon>Aminobacteriaceae</taxon>
        <taxon>Fretibacterium</taxon>
    </lineage>
</organism>
<dbReference type="CDD" id="cd13831">
    <property type="entry name" value="HU"/>
    <property type="match status" value="1"/>
</dbReference>
<dbReference type="PRINTS" id="PR01727">
    <property type="entry name" value="DNABINDINGHU"/>
</dbReference>
<dbReference type="SUPFAM" id="SSF47729">
    <property type="entry name" value="IHF-like DNA-binding proteins"/>
    <property type="match status" value="1"/>
</dbReference>
<evidence type="ECO:0000313" key="5">
    <source>
        <dbReference type="Proteomes" id="UP000008957"/>
    </source>
</evidence>
<name>A0AB94IY73_9BACT</name>
<keyword evidence="1" id="KW-0226">DNA condensation</keyword>